<evidence type="ECO:0000313" key="4">
    <source>
        <dbReference type="Proteomes" id="UP000775179"/>
    </source>
</evidence>
<feature type="transmembrane region" description="Helical" evidence="2">
    <location>
        <begin position="182"/>
        <end position="204"/>
    </location>
</feature>
<evidence type="ECO:0000256" key="1">
    <source>
        <dbReference type="SAM" id="Coils"/>
    </source>
</evidence>
<evidence type="ECO:0000256" key="2">
    <source>
        <dbReference type="SAM" id="Phobius"/>
    </source>
</evidence>
<comment type="caution">
    <text evidence="3">The sequence shown here is derived from an EMBL/GenBank/DDBJ whole genome shotgun (WGS) entry which is preliminary data.</text>
</comment>
<proteinExistence type="predicted"/>
<sequence>MIFTLIKNEFIKLIKKSKTWIVFALFCLFIAVTIFGAYKSDKNMRYYMSPEKQLEYVNEDLTHINKELDKFEKMTDEEKTSNVQYIIETKERKEEAEKRKKSCEDLIANGIPEDAWKKELDENIKWAEESIKNLEENGVDEYNQKRYLQDKERLEEYKYLRDNNIKLLYGWEFESYGYMKNLMMFLGLAVLVSGIAIFMSDIVSGECTPATLKFLLIQPITRGKVLLSKFIAATLTVLTMILGVEFIGFGIVNLMSKVSASNYPVRIGNLYKLEVVKATGTSQIVPIAGSGHMATNQELFIKAMLLQVLFIITACAFIFLVSSIIKSSMVTMAVTVVVSVFLTIGCVSLKPLKDLAHLVFLNYGDTMKLVIGSTPLMYSNPNMTVNNGIIVMIATTILSYIIGYLVFTKKDILI</sequence>
<dbReference type="Proteomes" id="UP000775179">
    <property type="component" value="Unassembled WGS sequence"/>
</dbReference>
<dbReference type="EMBL" id="JAIFTX010000025">
    <property type="protein sequence ID" value="MBX7291462.1"/>
    <property type="molecule type" value="Genomic_DNA"/>
</dbReference>
<dbReference type="KEGG" id="cchv:BTM20_12990"/>
<dbReference type="GeneID" id="66302796"/>
<dbReference type="Pfam" id="PF12679">
    <property type="entry name" value="ABC2_membrane_2"/>
    <property type="match status" value="1"/>
</dbReference>
<feature type="transmembrane region" description="Helical" evidence="2">
    <location>
        <begin position="385"/>
        <end position="407"/>
    </location>
</feature>
<name>A0ABD4RJ94_9CLOT</name>
<organism evidence="3 4">
    <name type="scientific">Clostridium chauvoei</name>
    <dbReference type="NCBI Taxonomy" id="46867"/>
    <lineage>
        <taxon>Bacteria</taxon>
        <taxon>Bacillati</taxon>
        <taxon>Bacillota</taxon>
        <taxon>Clostridia</taxon>
        <taxon>Eubacteriales</taxon>
        <taxon>Clostridiaceae</taxon>
        <taxon>Clostridium</taxon>
    </lineage>
</organism>
<dbReference type="PANTHER" id="PTHR37305:SF1">
    <property type="entry name" value="MEMBRANE PROTEIN"/>
    <property type="match status" value="1"/>
</dbReference>
<dbReference type="GO" id="GO:0005886">
    <property type="term" value="C:plasma membrane"/>
    <property type="evidence" value="ECO:0007669"/>
    <property type="project" value="UniProtKB-SubCell"/>
</dbReference>
<dbReference type="PANTHER" id="PTHR37305">
    <property type="entry name" value="INTEGRAL MEMBRANE PROTEIN-RELATED"/>
    <property type="match status" value="1"/>
</dbReference>
<keyword evidence="2" id="KW-0472">Membrane</keyword>
<gene>
    <name evidence="3" type="ORF">K4H94_10625</name>
</gene>
<protein>
    <submittedName>
        <fullName evidence="3">ABC transporter permease subunit</fullName>
    </submittedName>
</protein>
<reference evidence="3 4" key="1">
    <citation type="submission" date="2021-08" db="EMBL/GenBank/DDBJ databases">
        <title>Genome sequence analysis of Clostridium chauvoei strains of European origin and evaluation of typing options for outbreak investigations.</title>
        <authorList>
            <person name="Abdel-Glil M."/>
            <person name="Thomas P."/>
            <person name="Seyboldt C."/>
        </authorList>
    </citation>
    <scope>NUCLEOTIDE SEQUENCE [LARGE SCALE GENOMIC DNA]</scope>
    <source>
        <strain evidence="3 4">S0260-09</strain>
    </source>
</reference>
<feature type="transmembrane region" description="Helical" evidence="2">
    <location>
        <begin position="20"/>
        <end position="38"/>
    </location>
</feature>
<feature type="transmembrane region" description="Helical" evidence="2">
    <location>
        <begin position="225"/>
        <end position="252"/>
    </location>
</feature>
<feature type="transmembrane region" description="Helical" evidence="2">
    <location>
        <begin position="299"/>
        <end position="321"/>
    </location>
</feature>
<feature type="transmembrane region" description="Helical" evidence="2">
    <location>
        <begin position="333"/>
        <end position="352"/>
    </location>
</feature>
<keyword evidence="2" id="KW-1133">Transmembrane helix</keyword>
<dbReference type="AlphaFoldDB" id="A0ABD4RJ94"/>
<keyword evidence="1" id="KW-0175">Coiled coil</keyword>
<keyword evidence="2" id="KW-0812">Transmembrane</keyword>
<dbReference type="RefSeq" id="WP_021876805.1">
    <property type="nucleotide sequence ID" value="NZ_CP018624.1"/>
</dbReference>
<accession>A0ABD4RJ94</accession>
<evidence type="ECO:0000313" key="3">
    <source>
        <dbReference type="EMBL" id="MBX7291462.1"/>
    </source>
</evidence>
<feature type="coiled-coil region" evidence="1">
    <location>
        <begin position="86"/>
        <end position="137"/>
    </location>
</feature>